<feature type="transmembrane region" description="Helical" evidence="2">
    <location>
        <begin position="937"/>
        <end position="957"/>
    </location>
</feature>
<dbReference type="AlphaFoldDB" id="A0A223ATN8"/>
<organism evidence="4 5">
    <name type="scientific">Mogibacterium pumilum</name>
    <dbReference type="NCBI Taxonomy" id="86332"/>
    <lineage>
        <taxon>Bacteria</taxon>
        <taxon>Bacillati</taxon>
        <taxon>Bacillota</taxon>
        <taxon>Clostridia</taxon>
        <taxon>Peptostreptococcales</taxon>
        <taxon>Anaerovoracaceae</taxon>
        <taxon>Mogibacterium</taxon>
    </lineage>
</organism>
<dbReference type="NCBIfam" id="TIGR03786">
    <property type="entry name" value="strep_pil_rpt"/>
    <property type="match status" value="1"/>
</dbReference>
<dbReference type="Proteomes" id="UP000214689">
    <property type="component" value="Chromosome"/>
</dbReference>
<keyword evidence="5" id="KW-1185">Reference proteome</keyword>
<name>A0A223ATN8_9FIRM</name>
<evidence type="ECO:0000313" key="5">
    <source>
        <dbReference type="Proteomes" id="UP000214689"/>
    </source>
</evidence>
<evidence type="ECO:0000313" key="4">
    <source>
        <dbReference type="EMBL" id="ASS38330.1"/>
    </source>
</evidence>
<proteinExistence type="predicted"/>
<accession>A0A223ATN8</accession>
<dbReference type="RefSeq" id="WP_094234570.1">
    <property type="nucleotide sequence ID" value="NZ_CP016199.1"/>
</dbReference>
<dbReference type="InterPro" id="IPR022464">
    <property type="entry name" value="Strep_pil_isopept_link"/>
</dbReference>
<evidence type="ECO:0000259" key="3">
    <source>
        <dbReference type="Pfam" id="PF12892"/>
    </source>
</evidence>
<evidence type="ECO:0000256" key="2">
    <source>
        <dbReference type="SAM" id="Phobius"/>
    </source>
</evidence>
<protein>
    <recommendedName>
        <fullName evidence="3">Streptococcal pilin isopeptide linkage domain-containing protein</fullName>
    </recommendedName>
</protein>
<feature type="compositionally biased region" description="Low complexity" evidence="1">
    <location>
        <begin position="901"/>
        <end position="926"/>
    </location>
</feature>
<dbReference type="InterPro" id="IPR013783">
    <property type="entry name" value="Ig-like_fold"/>
</dbReference>
<feature type="domain" description="Streptococcal pilin isopeptide linkage" evidence="3">
    <location>
        <begin position="798"/>
        <end position="900"/>
    </location>
</feature>
<keyword evidence="2" id="KW-0472">Membrane</keyword>
<sequence>MKMKFREYRNRTLSICLTLILLIGMTPFRYTAFADEGGAKNLGSDKVKVDSFKIIDEANAGKEIDYVTDEDTTKYNLYFSDANNFSSAVCQNQKDSRIKLQLVASYAGTERIKEGDSLTLKASYGTFSGQTFAEKTLKDSEGHTLGTYKYDKGAFKLLFSGDYIKDNAVTSFKTATLESNAVAQKSDEQGLGTNNERKVLVGSLNSRKLAVAYELKNKPNSGPSLDDVSIKSFKIIDITHGNKLIDYRKSSDVDYDTWKNNPAGFGYALNQDQQSADVVLELEMQYKNPNRVLQEGDKLTIPAYYGGTNIPSSEVSLPLKVTGDNGEYTLGTWKYEKGAFTITFGGEYVRNHNVRNFSAKMGTSKMINYSASRKKSKILGEKYVLDGKLGNDTLAVAAETRHIKSEAIPKSYLYLMGDLESTSDHSVTWVTKIFNDFWNEKSPDGKRGYDYFNPYFVQNNGQYRPGSATGVYVESTYKNCTSAPVIQRVAIEFSGIDNSGKVTNGWYNAASSKLLTKVEQGSKTKAQVKADLKKGQYCMYDNHDGSYTFMMKWYDMNDSSGATYNDIPEVKNSGGVGNLLKKKFPDAFGDLSDSTVQKLNNMYNGKALQNLMVAVEAPYKTVKVPTVVENETKITTDQTGEKSYTADARMLPTGAASEADNDPLAIRLVKSDRYTGEKLSDGFKFELQKSTDGGNNWNKVNLTTAMIKSGELNADGTITPKNGVAEVKNLTGGQKYRFVEKAHAAGYQNTKIDEAHPNSATHFTSANSRAVDVKNTGKGNVVNMYNAKLPAPVKIVIGGKKNLSGRAVKNGEFRFQLFDKITDDKVGQPVKNDSHGNFKKEMSFDKEGVYKYYFTELNDRQKGITYDISKKPVTIEVRKGNDGNMHAKVISEPIMFNNKFTPDPNAPNKPNKPTNPTPTTKVVKTVRGPRTGDNTNIGLFVLLLAGASGALAATQVFKRKKR</sequence>
<dbReference type="Gene3D" id="2.60.40.3050">
    <property type="match status" value="1"/>
</dbReference>
<evidence type="ECO:0000256" key="1">
    <source>
        <dbReference type="SAM" id="MobiDB-lite"/>
    </source>
</evidence>
<reference evidence="5" key="1">
    <citation type="submission" date="2016-05" db="EMBL/GenBank/DDBJ databases">
        <authorList>
            <person name="Holder M.E."/>
            <person name="Ajami N.J."/>
            <person name="Petrosino J.F."/>
        </authorList>
    </citation>
    <scope>NUCLEOTIDE SEQUENCE [LARGE SCALE GENOMIC DNA]</scope>
    <source>
        <strain evidence="5">ATCC 700696</strain>
    </source>
</reference>
<dbReference type="EMBL" id="CP016199">
    <property type="protein sequence ID" value="ASS38330.1"/>
    <property type="molecule type" value="Genomic_DNA"/>
</dbReference>
<gene>
    <name evidence="4" type="ORF">AXF17_07930</name>
</gene>
<dbReference type="InterPro" id="IPR038174">
    <property type="entry name" value="Strep_pil_link_sf"/>
</dbReference>
<keyword evidence="2" id="KW-1133">Transmembrane helix</keyword>
<dbReference type="Gene3D" id="2.60.40.10">
    <property type="entry name" value="Immunoglobulins"/>
    <property type="match status" value="1"/>
</dbReference>
<keyword evidence="2" id="KW-0812">Transmembrane</keyword>
<dbReference type="OrthoDB" id="1768994at2"/>
<feature type="region of interest" description="Disordered" evidence="1">
    <location>
        <begin position="898"/>
        <end position="929"/>
    </location>
</feature>
<dbReference type="Pfam" id="PF12892">
    <property type="entry name" value="FctA"/>
    <property type="match status" value="1"/>
</dbReference>